<proteinExistence type="predicted"/>
<protein>
    <submittedName>
        <fullName evidence="2">Uncharacterized protein</fullName>
    </submittedName>
</protein>
<dbReference type="AlphaFoldDB" id="W5SJX7"/>
<keyword evidence="1" id="KW-0472">Membrane</keyword>
<evidence type="ECO:0000313" key="2">
    <source>
        <dbReference type="EMBL" id="AHH07210.1"/>
    </source>
</evidence>
<sequence length="37" mass="4601">MIIVFFIHLFLFVTFICFRFLYCKRKGKEALKEVNRE</sequence>
<gene>
    <name evidence="2" type="ORF">BCD_1144</name>
</gene>
<feature type="transmembrane region" description="Helical" evidence="1">
    <location>
        <begin position="6"/>
        <end position="22"/>
    </location>
</feature>
<keyword evidence="2" id="KW-0614">Plasmid</keyword>
<dbReference type="EMBL" id="CP004306">
    <property type="protein sequence ID" value="AHH07210.1"/>
    <property type="molecule type" value="Genomic_DNA"/>
</dbReference>
<reference evidence="2" key="1">
    <citation type="submission" date="2013-02" db="EMBL/GenBank/DDBJ databases">
        <title>Comparative genomics of Borrelia species.</title>
        <authorList>
            <person name="Schwan T.G."/>
            <person name="Raffel S.J."/>
            <person name="Porcella S.F."/>
        </authorList>
    </citation>
    <scope>NUCLEOTIDE SEQUENCE</scope>
    <source>
        <strain evidence="2">DOU</strain>
        <plasmid evidence="2">unnamed</plasmid>
    </source>
</reference>
<dbReference type="HOGENOM" id="CLU_3340871_0_0_12"/>
<keyword evidence="1" id="KW-1133">Transmembrane helix</keyword>
<name>W5SJX7_9SPIR</name>
<organism evidence="2">
    <name type="scientific">Borrelia crocidurae DOU</name>
    <dbReference type="NCBI Taxonomy" id="1293575"/>
    <lineage>
        <taxon>Bacteria</taxon>
        <taxon>Pseudomonadati</taxon>
        <taxon>Spirochaetota</taxon>
        <taxon>Spirochaetia</taxon>
        <taxon>Spirochaetales</taxon>
        <taxon>Borreliaceae</taxon>
        <taxon>Borrelia</taxon>
    </lineage>
</organism>
<accession>W5SJX7</accession>
<evidence type="ECO:0000256" key="1">
    <source>
        <dbReference type="SAM" id="Phobius"/>
    </source>
</evidence>
<keyword evidence="1" id="KW-0812">Transmembrane</keyword>
<geneLocation type="plasmid" evidence="2">
    <name>unnamed</name>
</geneLocation>